<protein>
    <submittedName>
        <fullName evidence="1">Uncharacterized protein</fullName>
    </submittedName>
</protein>
<dbReference type="EMBL" id="KY684083">
    <property type="protein sequence ID" value="ARF08577.1"/>
    <property type="molecule type" value="Genomic_DNA"/>
</dbReference>
<name>A0A1V0SA30_9VIRU</name>
<gene>
    <name evidence="1" type="ORF">Catovirus_1_627</name>
</gene>
<organism evidence="1">
    <name type="scientific">Catovirus CTV1</name>
    <dbReference type="NCBI Taxonomy" id="1977631"/>
    <lineage>
        <taxon>Viruses</taxon>
        <taxon>Varidnaviria</taxon>
        <taxon>Bamfordvirae</taxon>
        <taxon>Nucleocytoviricota</taxon>
        <taxon>Megaviricetes</taxon>
        <taxon>Imitervirales</taxon>
        <taxon>Mimiviridae</taxon>
        <taxon>Klosneuvirinae</taxon>
        <taxon>Catovirus</taxon>
    </lineage>
</organism>
<evidence type="ECO:0000313" key="1">
    <source>
        <dbReference type="EMBL" id="ARF08577.1"/>
    </source>
</evidence>
<sequence>MTDYLDLHRIDEKLIEYAGQYNNIDKVKQYVEKGATNIYKAYFDAIAFENVEISEYLLHILTVKYNDWYKLVAGSVIMCFNTSHNLSQIFGFKTKCNYKLKPTMINFLKLILTKLIDNNAVEHIPDKWIIDIIEELYIHNEFTIPIELIKSYNNINSNANVDINVDIYNSLKKIEKSRNNFCEKLRKNYVDMIIIS</sequence>
<accession>A0A1V0SA30</accession>
<proteinExistence type="predicted"/>
<reference evidence="1" key="1">
    <citation type="journal article" date="2017" name="Science">
        <title>Giant viruses with an expanded complement of translation system components.</title>
        <authorList>
            <person name="Schulz F."/>
            <person name="Yutin N."/>
            <person name="Ivanova N.N."/>
            <person name="Ortega D.R."/>
            <person name="Lee T.K."/>
            <person name="Vierheilig J."/>
            <person name="Daims H."/>
            <person name="Horn M."/>
            <person name="Wagner M."/>
            <person name="Jensen G.J."/>
            <person name="Kyrpides N.C."/>
            <person name="Koonin E.V."/>
            <person name="Woyke T."/>
        </authorList>
    </citation>
    <scope>NUCLEOTIDE SEQUENCE</scope>
    <source>
        <strain evidence="1">CTV1</strain>
    </source>
</reference>